<evidence type="ECO:0000256" key="5">
    <source>
        <dbReference type="ARBA" id="ARBA00022705"/>
    </source>
</evidence>
<dbReference type="HAMAP" id="MF_00974">
    <property type="entry name" value="DNA_primase_DnaG"/>
    <property type="match status" value="1"/>
</dbReference>
<dbReference type="CDD" id="cd03364">
    <property type="entry name" value="TOPRIM_DnaG_primases"/>
    <property type="match status" value="1"/>
</dbReference>
<dbReference type="InterPro" id="IPR013264">
    <property type="entry name" value="DNAG_N"/>
</dbReference>
<keyword evidence="10 12" id="KW-0238">DNA-binding</keyword>
<dbReference type="AlphaFoldDB" id="A0AA37SLK9"/>
<evidence type="ECO:0000256" key="7">
    <source>
        <dbReference type="ARBA" id="ARBA00022771"/>
    </source>
</evidence>
<keyword evidence="5 12" id="KW-0235">DNA replication</keyword>
<dbReference type="Gene3D" id="3.40.1360.10">
    <property type="match status" value="1"/>
</dbReference>
<evidence type="ECO:0000256" key="4">
    <source>
        <dbReference type="ARBA" id="ARBA00022695"/>
    </source>
</evidence>
<feature type="region of interest" description="Disordered" evidence="15">
    <location>
        <begin position="438"/>
        <end position="472"/>
    </location>
</feature>
<name>A0AA37SLK9_9BACT</name>
<dbReference type="PROSITE" id="PS50880">
    <property type="entry name" value="TOPRIM"/>
    <property type="match status" value="1"/>
</dbReference>
<dbReference type="PANTHER" id="PTHR30313">
    <property type="entry name" value="DNA PRIMASE"/>
    <property type="match status" value="1"/>
</dbReference>
<evidence type="ECO:0000313" key="18">
    <source>
        <dbReference type="Proteomes" id="UP001156666"/>
    </source>
</evidence>
<dbReference type="InterPro" id="IPR006171">
    <property type="entry name" value="TOPRIM_dom"/>
</dbReference>
<evidence type="ECO:0000256" key="12">
    <source>
        <dbReference type="HAMAP-Rule" id="MF_00974"/>
    </source>
</evidence>
<keyword evidence="3 12" id="KW-0808">Transferase</keyword>
<dbReference type="GO" id="GO:0003677">
    <property type="term" value="F:DNA binding"/>
    <property type="evidence" value="ECO:0007669"/>
    <property type="project" value="UniProtKB-KW"/>
</dbReference>
<organism evidence="17 18">
    <name type="scientific">Portibacter lacus</name>
    <dbReference type="NCBI Taxonomy" id="1099794"/>
    <lineage>
        <taxon>Bacteria</taxon>
        <taxon>Pseudomonadati</taxon>
        <taxon>Bacteroidota</taxon>
        <taxon>Saprospiria</taxon>
        <taxon>Saprospirales</taxon>
        <taxon>Haliscomenobacteraceae</taxon>
        <taxon>Portibacter</taxon>
    </lineage>
</organism>
<evidence type="ECO:0000256" key="15">
    <source>
        <dbReference type="SAM" id="MobiDB-lite"/>
    </source>
</evidence>
<keyword evidence="9" id="KW-0460">Magnesium</keyword>
<dbReference type="Pfam" id="PF13155">
    <property type="entry name" value="Toprim_2"/>
    <property type="match status" value="1"/>
</dbReference>
<dbReference type="Gene3D" id="3.90.580.10">
    <property type="entry name" value="Zinc finger, CHC2-type domain"/>
    <property type="match status" value="1"/>
</dbReference>
<evidence type="ECO:0000256" key="3">
    <source>
        <dbReference type="ARBA" id="ARBA00022679"/>
    </source>
</evidence>
<dbReference type="GO" id="GO:0003899">
    <property type="term" value="F:DNA-directed RNA polymerase activity"/>
    <property type="evidence" value="ECO:0007669"/>
    <property type="project" value="UniProtKB-UniRule"/>
</dbReference>
<keyword evidence="11 12" id="KW-0804">Transcription</keyword>
<dbReference type="InterPro" id="IPR030846">
    <property type="entry name" value="DnaG_bac"/>
</dbReference>
<reference evidence="17" key="1">
    <citation type="journal article" date="2014" name="Int. J. Syst. Evol. Microbiol.">
        <title>Complete genome sequence of Corynebacterium casei LMG S-19264T (=DSM 44701T), isolated from a smear-ripened cheese.</title>
        <authorList>
            <consortium name="US DOE Joint Genome Institute (JGI-PGF)"/>
            <person name="Walter F."/>
            <person name="Albersmeier A."/>
            <person name="Kalinowski J."/>
            <person name="Ruckert C."/>
        </authorList>
    </citation>
    <scope>NUCLEOTIDE SEQUENCE</scope>
    <source>
        <strain evidence="17">NBRC 108769</strain>
    </source>
</reference>
<dbReference type="SUPFAM" id="SSF57783">
    <property type="entry name" value="Zinc beta-ribbon"/>
    <property type="match status" value="1"/>
</dbReference>
<dbReference type="FunFam" id="3.90.580.10:FF:000001">
    <property type="entry name" value="DNA primase"/>
    <property type="match status" value="1"/>
</dbReference>
<evidence type="ECO:0000256" key="10">
    <source>
        <dbReference type="ARBA" id="ARBA00023125"/>
    </source>
</evidence>
<keyword evidence="1 12" id="KW-0240">DNA-directed RNA polymerase</keyword>
<dbReference type="Pfam" id="PF10410">
    <property type="entry name" value="DnaB_bind"/>
    <property type="match status" value="1"/>
</dbReference>
<dbReference type="RefSeq" id="WP_235293303.1">
    <property type="nucleotide sequence ID" value="NZ_BSOH01000005.1"/>
</dbReference>
<evidence type="ECO:0000256" key="6">
    <source>
        <dbReference type="ARBA" id="ARBA00022723"/>
    </source>
</evidence>
<dbReference type="SMART" id="SM00400">
    <property type="entry name" value="ZnF_CHCC"/>
    <property type="match status" value="1"/>
</dbReference>
<gene>
    <name evidence="12 17" type="primary">dnaG</name>
    <name evidence="17" type="ORF">GCM10007940_11160</name>
</gene>
<comment type="cofactor">
    <cofactor evidence="12 13 14">
        <name>Zn(2+)</name>
        <dbReference type="ChEBI" id="CHEBI:29105"/>
    </cofactor>
    <text evidence="12 13 14">Binds 1 zinc ion per monomer.</text>
</comment>
<evidence type="ECO:0000256" key="1">
    <source>
        <dbReference type="ARBA" id="ARBA00022478"/>
    </source>
</evidence>
<dbReference type="GO" id="GO:1990077">
    <property type="term" value="C:primosome complex"/>
    <property type="evidence" value="ECO:0007669"/>
    <property type="project" value="UniProtKB-KW"/>
</dbReference>
<evidence type="ECO:0000256" key="2">
    <source>
        <dbReference type="ARBA" id="ARBA00022515"/>
    </source>
</evidence>
<sequence>MIKQHSVDKVIETARIEEVVDEFVHLKKAGVNFKGNCPFHNEKTPSFVVSPAKNIYKCFGCGKGGNPVQFMMEHEKLSFIEAIRWLAAKYNIELEETERTDEEMARIDARESLFIVNEFSKSHFSENLFESNEGKSVGMSYFKERGFYESTIKKFGLGYAVRDRSDLYEALKSKQYNIEVATKLGVVKENRDFFNARVMFSIHNLSGKVIGFGGRTLSKEKKIPKYINSPESEIYNKRKTLYGLYHAKNDIRKKDECILVEGYTDVITLHQSGLENVVAASGTSLTEDQIRLIKRYSPNIKVLFDGDNAGVKAALRGMDMILAQDMNVKLVLLPEGEDPDSYLKKVGVDQFRTYAETEAKDFIQFKTEMLMAETANDPIQKSIAVKSIIESISKIPDTLKRSLYIKQYSSILELDESILHRESNELIKGEMKKERYKSKSYRDEQYDEPPFPGERREHAPQKSIKERNYESDEHQEKELIRILINFANKPVNADSEATILEFIFENVSDILERIENPVYKALLEECRSESEKGTVIDVNYFINHMNPEIQQLAIDCISSPYIYANWSEKGLELQTQKPPDDNQELDAEQVIMRLRERKLRKSVKEIKAEILKMDTEDTNYILYLKAFNKIEREHKELLRELGTVIS</sequence>
<feature type="compositionally biased region" description="Basic and acidic residues" evidence="15">
    <location>
        <begin position="453"/>
        <end position="472"/>
    </location>
</feature>
<dbReference type="InterPro" id="IPR002694">
    <property type="entry name" value="Znf_CHC2"/>
</dbReference>
<dbReference type="NCBIfam" id="TIGR01391">
    <property type="entry name" value="dnaG"/>
    <property type="match status" value="1"/>
</dbReference>
<comment type="function">
    <text evidence="12 13">RNA polymerase that catalyzes the synthesis of short RNA molecules used as primers for DNA polymerase during DNA replication.</text>
</comment>
<dbReference type="EC" id="2.7.7.101" evidence="12"/>
<dbReference type="InterPro" id="IPR034151">
    <property type="entry name" value="TOPRIM_DnaG_bac"/>
</dbReference>
<dbReference type="FunFam" id="3.40.1360.10:FF:000002">
    <property type="entry name" value="DNA primase"/>
    <property type="match status" value="1"/>
</dbReference>
<comment type="caution">
    <text evidence="17">The sequence shown here is derived from an EMBL/GenBank/DDBJ whole genome shotgun (WGS) entry which is preliminary data.</text>
</comment>
<dbReference type="SUPFAM" id="SSF56731">
    <property type="entry name" value="DNA primase core"/>
    <property type="match status" value="1"/>
</dbReference>
<comment type="subunit">
    <text evidence="12">Monomer. Interacts with DnaB.</text>
</comment>
<dbReference type="Proteomes" id="UP001156666">
    <property type="component" value="Unassembled WGS sequence"/>
</dbReference>
<evidence type="ECO:0000256" key="9">
    <source>
        <dbReference type="ARBA" id="ARBA00022842"/>
    </source>
</evidence>
<dbReference type="Pfam" id="PF08275">
    <property type="entry name" value="DNAG_N"/>
    <property type="match status" value="1"/>
</dbReference>
<evidence type="ECO:0000256" key="11">
    <source>
        <dbReference type="ARBA" id="ARBA00023163"/>
    </source>
</evidence>
<dbReference type="Pfam" id="PF01807">
    <property type="entry name" value="Zn_ribbon_DnaG"/>
    <property type="match status" value="1"/>
</dbReference>
<comment type="catalytic activity">
    <reaction evidence="12">
        <text>ssDNA + n NTP = ssDNA/pppN(pN)n-1 hybrid + (n-1) diphosphate.</text>
        <dbReference type="EC" id="2.7.7.101"/>
    </reaction>
</comment>
<dbReference type="InterPro" id="IPR036977">
    <property type="entry name" value="DNA_primase_Znf_CHC2"/>
</dbReference>
<dbReference type="Gene3D" id="3.90.980.10">
    <property type="entry name" value="DNA primase, catalytic core, N-terminal domain"/>
    <property type="match status" value="1"/>
</dbReference>
<evidence type="ECO:0000313" key="17">
    <source>
        <dbReference type="EMBL" id="GLR16501.1"/>
    </source>
</evidence>
<dbReference type="EMBL" id="BSOH01000005">
    <property type="protein sequence ID" value="GLR16501.1"/>
    <property type="molecule type" value="Genomic_DNA"/>
</dbReference>
<accession>A0AA37SLK9</accession>
<keyword evidence="8 12" id="KW-0862">Zinc</keyword>
<comment type="domain">
    <text evidence="12">Contains an N-terminal zinc-binding domain, a central core domain that contains the primase activity, and a C-terminal DnaB-binding domain.</text>
</comment>
<evidence type="ECO:0000259" key="16">
    <source>
        <dbReference type="PROSITE" id="PS50880"/>
    </source>
</evidence>
<dbReference type="InterPro" id="IPR006295">
    <property type="entry name" value="DNA_primase_DnaG"/>
</dbReference>
<dbReference type="GO" id="GO:0000428">
    <property type="term" value="C:DNA-directed RNA polymerase complex"/>
    <property type="evidence" value="ECO:0007669"/>
    <property type="project" value="UniProtKB-KW"/>
</dbReference>
<dbReference type="PIRSF" id="PIRSF002811">
    <property type="entry name" value="DnaG"/>
    <property type="match status" value="1"/>
</dbReference>
<dbReference type="GO" id="GO:0008270">
    <property type="term" value="F:zinc ion binding"/>
    <property type="evidence" value="ECO:0007669"/>
    <property type="project" value="UniProtKB-UniRule"/>
</dbReference>
<evidence type="ECO:0000256" key="13">
    <source>
        <dbReference type="PIRNR" id="PIRNR002811"/>
    </source>
</evidence>
<dbReference type="InterPro" id="IPR050219">
    <property type="entry name" value="DnaG_primase"/>
</dbReference>
<feature type="zinc finger region" description="CHC2-type" evidence="12 14">
    <location>
        <begin position="37"/>
        <end position="61"/>
    </location>
</feature>
<protein>
    <recommendedName>
        <fullName evidence="12 13">DNA primase</fullName>
        <ecNumber evidence="12">2.7.7.101</ecNumber>
    </recommendedName>
</protein>
<keyword evidence="6 12" id="KW-0479">Metal-binding</keyword>
<dbReference type="InterPro" id="IPR037068">
    <property type="entry name" value="DNA_primase_core_N_sf"/>
</dbReference>
<comment type="similarity">
    <text evidence="12 13">Belongs to the DnaG primase family.</text>
</comment>
<dbReference type="GO" id="GO:0006269">
    <property type="term" value="P:DNA replication, synthesis of primer"/>
    <property type="evidence" value="ECO:0007669"/>
    <property type="project" value="UniProtKB-UniRule"/>
</dbReference>
<keyword evidence="7 12" id="KW-0863">Zinc-finger</keyword>
<dbReference type="PANTHER" id="PTHR30313:SF2">
    <property type="entry name" value="DNA PRIMASE"/>
    <property type="match status" value="1"/>
</dbReference>
<keyword evidence="18" id="KW-1185">Reference proteome</keyword>
<evidence type="ECO:0000256" key="8">
    <source>
        <dbReference type="ARBA" id="ARBA00022833"/>
    </source>
</evidence>
<dbReference type="SMART" id="SM00493">
    <property type="entry name" value="TOPRIM"/>
    <property type="match status" value="1"/>
</dbReference>
<keyword evidence="4 12" id="KW-0548">Nucleotidyltransferase</keyword>
<feature type="domain" description="Toprim" evidence="16">
    <location>
        <begin position="255"/>
        <end position="338"/>
    </location>
</feature>
<dbReference type="InterPro" id="IPR019475">
    <property type="entry name" value="DNA_primase_DnaB-bd"/>
</dbReference>
<dbReference type="GO" id="GO:0005737">
    <property type="term" value="C:cytoplasm"/>
    <property type="evidence" value="ECO:0007669"/>
    <property type="project" value="TreeGrafter"/>
</dbReference>
<evidence type="ECO:0000256" key="14">
    <source>
        <dbReference type="PIRSR" id="PIRSR002811-1"/>
    </source>
</evidence>
<keyword evidence="2 12" id="KW-0639">Primosome</keyword>
<proteinExistence type="inferred from homology"/>
<reference evidence="17" key="2">
    <citation type="submission" date="2023-01" db="EMBL/GenBank/DDBJ databases">
        <title>Draft genome sequence of Portibacter lacus strain NBRC 108769.</title>
        <authorList>
            <person name="Sun Q."/>
            <person name="Mori K."/>
        </authorList>
    </citation>
    <scope>NUCLEOTIDE SEQUENCE</scope>
    <source>
        <strain evidence="17">NBRC 108769</strain>
    </source>
</reference>